<keyword evidence="6" id="KW-0547">Nucleotide-binding</keyword>
<dbReference type="PANTHER" id="PTHR34220:SF11">
    <property type="entry name" value="SENSOR PROTEIN KINASE HPTS"/>
    <property type="match status" value="1"/>
</dbReference>
<keyword evidence="3" id="KW-0597">Phosphoprotein</keyword>
<evidence type="ECO:0000256" key="6">
    <source>
        <dbReference type="ARBA" id="ARBA00022741"/>
    </source>
</evidence>
<proteinExistence type="predicted"/>
<organism evidence="15 16">
    <name type="scientific">Hydrogenoanaerobacterium saccharovorans</name>
    <dbReference type="NCBI Taxonomy" id="474960"/>
    <lineage>
        <taxon>Bacteria</taxon>
        <taxon>Bacillati</taxon>
        <taxon>Bacillota</taxon>
        <taxon>Clostridia</taxon>
        <taxon>Eubacteriales</taxon>
        <taxon>Oscillospiraceae</taxon>
        <taxon>Hydrogenoanaerobacterium</taxon>
    </lineage>
</organism>
<keyword evidence="9 13" id="KW-1133">Transmembrane helix</keyword>
<dbReference type="SUPFAM" id="SSF55874">
    <property type="entry name" value="ATPase domain of HSP90 chaperone/DNA topoisomerase II/histidine kinase"/>
    <property type="match status" value="1"/>
</dbReference>
<keyword evidence="2" id="KW-1003">Cell membrane</keyword>
<reference evidence="15 16" key="1">
    <citation type="submission" date="2016-10" db="EMBL/GenBank/DDBJ databases">
        <authorList>
            <person name="de Groot N.N."/>
        </authorList>
    </citation>
    <scope>NUCLEOTIDE SEQUENCE [LARGE SCALE GENOMIC DNA]</scope>
    <source>
        <strain evidence="15 16">CGMCC 1.5070</strain>
    </source>
</reference>
<evidence type="ECO:0000256" key="2">
    <source>
        <dbReference type="ARBA" id="ARBA00022475"/>
    </source>
</evidence>
<dbReference type="CDD" id="cd18774">
    <property type="entry name" value="PDC2_HK_sensor"/>
    <property type="match status" value="1"/>
</dbReference>
<keyword evidence="8" id="KW-0067">ATP-binding</keyword>
<feature type="domain" description="HAMP" evidence="14">
    <location>
        <begin position="318"/>
        <end position="370"/>
    </location>
</feature>
<dbReference type="CDD" id="cd06225">
    <property type="entry name" value="HAMP"/>
    <property type="match status" value="1"/>
</dbReference>
<dbReference type="GO" id="GO:0005886">
    <property type="term" value="C:plasma membrane"/>
    <property type="evidence" value="ECO:0007669"/>
    <property type="project" value="UniProtKB-SubCell"/>
</dbReference>
<comment type="subcellular location">
    <subcellularLocation>
        <location evidence="1">Cell membrane</location>
        <topology evidence="1">Multi-pass membrane protein</topology>
    </subcellularLocation>
</comment>
<dbReference type="Gene3D" id="6.10.340.10">
    <property type="match status" value="1"/>
</dbReference>
<evidence type="ECO:0000256" key="7">
    <source>
        <dbReference type="ARBA" id="ARBA00022777"/>
    </source>
</evidence>
<dbReference type="GO" id="GO:0005524">
    <property type="term" value="F:ATP binding"/>
    <property type="evidence" value="ECO:0007669"/>
    <property type="project" value="UniProtKB-KW"/>
</dbReference>
<dbReference type="Pfam" id="PF06580">
    <property type="entry name" value="His_kinase"/>
    <property type="match status" value="1"/>
</dbReference>
<sequence>MTKFANSISAKFLLIFCTFILIPVIICGYMLIQRFESILIENNIGKNLQITEQISHNINNTTKSFIHTAASIINDVDVISDVSNLNSMDNPQLRLNTQKQIELKLENYFNYTTDLIGIVFVYKNGGYFYYKNPPRIKSEEIRAMDWYEGILQQKIKNKVFTLDCTDNFLFSVSKTSKAVSFAAVPDDKKPNNVELVYFAFRPNTFEKIYSQLNLSDDWTIDIVSYDGSSILQSATNASQILSLPDGSTNAYGYQRYRHNNKDLLLTYYTVPNLNWRVIGSVPYKTLTRDIHITTTYVSIIFVTISILFFCVFFGSTFSTVIHPIHMLMNQMKKVETGDFQIRAPINNKNEIGQLNLSFYNMVDKIKELIEKVERKEQEKTQLEIKSLQYQINPHFLFNTLNTITTMAATYGVENVKHMTESLTKLLMNTLEKQGAYNTVEESFELLRNYEYIMGIKYSGRFHVQYFIDDDVRNTYILKMIVQPILENSIIHGFEDVFVQLHIDIHASCKDGDLLVTVEDDGVGLTQQQIDELMATEHENKSGFNKLGIYNVNKRIQLYYGKKYGLNMLRREPKGTIVQLKLPKLTKDMIYSDL</sequence>
<dbReference type="InterPro" id="IPR010559">
    <property type="entry name" value="Sig_transdc_His_kin_internal"/>
</dbReference>
<evidence type="ECO:0000256" key="12">
    <source>
        <dbReference type="SAM" id="Coils"/>
    </source>
</evidence>
<evidence type="ECO:0000256" key="10">
    <source>
        <dbReference type="ARBA" id="ARBA00023012"/>
    </source>
</evidence>
<evidence type="ECO:0000256" key="5">
    <source>
        <dbReference type="ARBA" id="ARBA00022692"/>
    </source>
</evidence>
<evidence type="ECO:0000259" key="14">
    <source>
        <dbReference type="PROSITE" id="PS50885"/>
    </source>
</evidence>
<keyword evidence="5 13" id="KW-0812">Transmembrane</keyword>
<dbReference type="SUPFAM" id="SSF158472">
    <property type="entry name" value="HAMP domain-like"/>
    <property type="match status" value="1"/>
</dbReference>
<dbReference type="Gene3D" id="3.30.565.10">
    <property type="entry name" value="Histidine kinase-like ATPase, C-terminal domain"/>
    <property type="match status" value="1"/>
</dbReference>
<dbReference type="Pfam" id="PF02518">
    <property type="entry name" value="HATPase_c"/>
    <property type="match status" value="1"/>
</dbReference>
<dbReference type="SMART" id="SM00387">
    <property type="entry name" value="HATPase_c"/>
    <property type="match status" value="1"/>
</dbReference>
<gene>
    <name evidence="15" type="ORF">SAMN05216180_2570</name>
</gene>
<feature type="transmembrane region" description="Helical" evidence="13">
    <location>
        <begin position="12"/>
        <end position="32"/>
    </location>
</feature>
<dbReference type="InterPro" id="IPR050640">
    <property type="entry name" value="Bact_2-comp_sensor_kinase"/>
</dbReference>
<evidence type="ECO:0000256" key="11">
    <source>
        <dbReference type="ARBA" id="ARBA00023136"/>
    </source>
</evidence>
<feature type="coiled-coil region" evidence="12">
    <location>
        <begin position="362"/>
        <end position="392"/>
    </location>
</feature>
<dbReference type="PROSITE" id="PS50885">
    <property type="entry name" value="HAMP"/>
    <property type="match status" value="1"/>
</dbReference>
<evidence type="ECO:0000313" key="15">
    <source>
        <dbReference type="EMBL" id="SEN05685.1"/>
    </source>
</evidence>
<keyword evidence="7 15" id="KW-0418">Kinase</keyword>
<dbReference type="InterPro" id="IPR036890">
    <property type="entry name" value="HATPase_C_sf"/>
</dbReference>
<keyword evidence="16" id="KW-1185">Reference proteome</keyword>
<evidence type="ECO:0000256" key="8">
    <source>
        <dbReference type="ARBA" id="ARBA00022840"/>
    </source>
</evidence>
<dbReference type="RefSeq" id="WP_092755812.1">
    <property type="nucleotide sequence ID" value="NZ_FOCG01000003.1"/>
</dbReference>
<dbReference type="PANTHER" id="PTHR34220">
    <property type="entry name" value="SENSOR HISTIDINE KINASE YPDA"/>
    <property type="match status" value="1"/>
</dbReference>
<dbReference type="EMBL" id="FOCG01000003">
    <property type="protein sequence ID" value="SEN05685.1"/>
    <property type="molecule type" value="Genomic_DNA"/>
</dbReference>
<dbReference type="STRING" id="474960.SAMN05216180_2570"/>
<evidence type="ECO:0000256" key="13">
    <source>
        <dbReference type="SAM" id="Phobius"/>
    </source>
</evidence>
<evidence type="ECO:0000313" key="16">
    <source>
        <dbReference type="Proteomes" id="UP000199158"/>
    </source>
</evidence>
<keyword evidence="10" id="KW-0902">Two-component regulatory system</keyword>
<name>A0A1H8DEZ5_9FIRM</name>
<keyword evidence="12" id="KW-0175">Coiled coil</keyword>
<dbReference type="InterPro" id="IPR003660">
    <property type="entry name" value="HAMP_dom"/>
</dbReference>
<dbReference type="SMART" id="SM00304">
    <property type="entry name" value="HAMP"/>
    <property type="match status" value="1"/>
</dbReference>
<dbReference type="Pfam" id="PF00672">
    <property type="entry name" value="HAMP"/>
    <property type="match status" value="1"/>
</dbReference>
<dbReference type="OrthoDB" id="138378at2"/>
<dbReference type="InterPro" id="IPR003594">
    <property type="entry name" value="HATPase_dom"/>
</dbReference>
<evidence type="ECO:0000256" key="4">
    <source>
        <dbReference type="ARBA" id="ARBA00022679"/>
    </source>
</evidence>
<evidence type="ECO:0000256" key="3">
    <source>
        <dbReference type="ARBA" id="ARBA00022553"/>
    </source>
</evidence>
<dbReference type="GO" id="GO:0000155">
    <property type="term" value="F:phosphorelay sensor kinase activity"/>
    <property type="evidence" value="ECO:0007669"/>
    <property type="project" value="InterPro"/>
</dbReference>
<evidence type="ECO:0000256" key="1">
    <source>
        <dbReference type="ARBA" id="ARBA00004651"/>
    </source>
</evidence>
<accession>A0A1H8DEZ5</accession>
<dbReference type="AlphaFoldDB" id="A0A1H8DEZ5"/>
<feature type="transmembrane region" description="Helical" evidence="13">
    <location>
        <begin position="296"/>
        <end position="321"/>
    </location>
</feature>
<evidence type="ECO:0000256" key="9">
    <source>
        <dbReference type="ARBA" id="ARBA00022989"/>
    </source>
</evidence>
<protein>
    <submittedName>
        <fullName evidence="15">Two-component system, sensor histidine kinase YesM</fullName>
    </submittedName>
</protein>
<dbReference type="Proteomes" id="UP000199158">
    <property type="component" value="Unassembled WGS sequence"/>
</dbReference>
<keyword evidence="11 13" id="KW-0472">Membrane</keyword>
<keyword evidence="4" id="KW-0808">Transferase</keyword>